<gene>
    <name evidence="2" type="primary">Vigan.08G118500</name>
    <name evidence="2" type="ORF">VIGAN_08118500</name>
</gene>
<keyword evidence="3" id="KW-1185">Reference proteome</keyword>
<accession>A0A0S3SNZ6</accession>
<evidence type="ECO:0000313" key="3">
    <source>
        <dbReference type="Proteomes" id="UP000291084"/>
    </source>
</evidence>
<evidence type="ECO:0000256" key="1">
    <source>
        <dbReference type="SAM" id="Phobius"/>
    </source>
</evidence>
<proteinExistence type="predicted"/>
<reference evidence="2 3" key="1">
    <citation type="journal article" date="2015" name="Sci. Rep.">
        <title>The power of single molecule real-time sequencing technology in the de novo assembly of a eukaryotic genome.</title>
        <authorList>
            <person name="Sakai H."/>
            <person name="Naito K."/>
            <person name="Ogiso-Tanaka E."/>
            <person name="Takahashi Y."/>
            <person name="Iseki K."/>
            <person name="Muto C."/>
            <person name="Satou K."/>
            <person name="Teruya K."/>
            <person name="Shiroma A."/>
            <person name="Shimoji M."/>
            <person name="Hirano T."/>
            <person name="Itoh T."/>
            <person name="Kaga A."/>
            <person name="Tomooka N."/>
        </authorList>
    </citation>
    <scope>NUCLEOTIDE SEQUENCE [LARGE SCALE GENOMIC DNA]</scope>
    <source>
        <strain evidence="3">cv. Shumari</strain>
    </source>
</reference>
<feature type="transmembrane region" description="Helical" evidence="1">
    <location>
        <begin position="15"/>
        <end position="33"/>
    </location>
</feature>
<keyword evidence="1" id="KW-0812">Transmembrane</keyword>
<organism evidence="2 3">
    <name type="scientific">Vigna angularis var. angularis</name>
    <dbReference type="NCBI Taxonomy" id="157739"/>
    <lineage>
        <taxon>Eukaryota</taxon>
        <taxon>Viridiplantae</taxon>
        <taxon>Streptophyta</taxon>
        <taxon>Embryophyta</taxon>
        <taxon>Tracheophyta</taxon>
        <taxon>Spermatophyta</taxon>
        <taxon>Magnoliopsida</taxon>
        <taxon>eudicotyledons</taxon>
        <taxon>Gunneridae</taxon>
        <taxon>Pentapetalae</taxon>
        <taxon>rosids</taxon>
        <taxon>fabids</taxon>
        <taxon>Fabales</taxon>
        <taxon>Fabaceae</taxon>
        <taxon>Papilionoideae</taxon>
        <taxon>50 kb inversion clade</taxon>
        <taxon>NPAAA clade</taxon>
        <taxon>indigoferoid/millettioid clade</taxon>
        <taxon>Phaseoleae</taxon>
        <taxon>Vigna</taxon>
    </lineage>
</organism>
<evidence type="ECO:0000313" key="2">
    <source>
        <dbReference type="EMBL" id="BAT94572.1"/>
    </source>
</evidence>
<sequence length="87" mass="9488">ITSLSPHVTLPSPTFFLSSLMEIFFSFLSLLRVRLIRKPFFLFSFEATHESGCDLGANNVAVADEGSDDALQGVSTTAVERIVVPIL</sequence>
<keyword evidence="1" id="KW-1133">Transmembrane helix</keyword>
<name>A0A0S3SNZ6_PHAAN</name>
<feature type="non-terminal residue" evidence="2">
    <location>
        <position position="1"/>
    </location>
</feature>
<dbReference type="EMBL" id="AP015041">
    <property type="protein sequence ID" value="BAT94572.1"/>
    <property type="molecule type" value="Genomic_DNA"/>
</dbReference>
<dbReference type="Proteomes" id="UP000291084">
    <property type="component" value="Chromosome 8"/>
</dbReference>
<protein>
    <submittedName>
        <fullName evidence="2">Uncharacterized protein</fullName>
    </submittedName>
</protein>
<dbReference type="AlphaFoldDB" id="A0A0S3SNZ6"/>
<keyword evidence="1" id="KW-0472">Membrane</keyword>